<name>A0ACC3A2H9_9EURO</name>
<organism evidence="1 2">
    <name type="scientific">Neophaeococcomyces mojaviensis</name>
    <dbReference type="NCBI Taxonomy" id="3383035"/>
    <lineage>
        <taxon>Eukaryota</taxon>
        <taxon>Fungi</taxon>
        <taxon>Dikarya</taxon>
        <taxon>Ascomycota</taxon>
        <taxon>Pezizomycotina</taxon>
        <taxon>Eurotiomycetes</taxon>
        <taxon>Chaetothyriomycetidae</taxon>
        <taxon>Chaetothyriales</taxon>
        <taxon>Chaetothyriales incertae sedis</taxon>
        <taxon>Neophaeococcomyces</taxon>
    </lineage>
</organism>
<accession>A0ACC3A2H9</accession>
<evidence type="ECO:0000313" key="1">
    <source>
        <dbReference type="EMBL" id="KAJ9654356.1"/>
    </source>
</evidence>
<reference evidence="1" key="1">
    <citation type="submission" date="2022-10" db="EMBL/GenBank/DDBJ databases">
        <title>Culturing micro-colonial fungi from biological soil crusts in the Mojave desert and describing Neophaeococcomyces mojavensis, and introducing the new genera and species Taxawa tesnikishii.</title>
        <authorList>
            <person name="Kurbessoian T."/>
            <person name="Stajich J.E."/>
        </authorList>
    </citation>
    <scope>NUCLEOTIDE SEQUENCE</scope>
    <source>
        <strain evidence="1">JES_112</strain>
    </source>
</reference>
<sequence>MDTTSDLQMSSLRDELLSEKPTAAQNGDTEATLLDQMARFRQNPFNFAHELYLFIRGVDWRAYDEVVGQPVFYSGYTTKIKTNVMASTLLQRKVDQLTEERLKREENLHFLDSSSPSFAADRLKRQTEIKNSLVEYTSQMVDKMMCKMESKFQIRSAFYMCTQLLTRVYSGVYASQQEVERLKEVATLAAAQKKPIVFLPRHTSHIDYVALQLICFRLGITLPVVVAGENLNFPVVGPFLQHRGAMWIRRSFEGDALYATIVQAYLDSMLQQGYNLECFIEGGRSRTGKLLQPKFGFLGFLLDSVLSGRTEDAYICPVSIQYDKVIEVDSYVTELLGKPKQKENLTDFLSSSSILGLNMGRVDCRFHEPWSLRALIDEQLTRLSPGPLAQDKVDTSSHDIRMRLLRTLGYKVLADINDVSVVMPTALVGTILLTLRGRGVGRSELVRRVNWLCARIVNNGGNVADFHGLPTLTIVDRALAVLGPKLVGTIDGLAEETYYAVDRFQLSFYRNMTIHLFISEALIAVSLYTKVKHGGGKSAEQIPEAELKGQVAFLSQLTRGEFIFRAGQGLQHNFEEALQRLVRDEVLETTQSEGQGRMVGLSQAERETGRENFDFYCFLLWPFMDAAWLGAVSLLCLVPPPGSPILWVDMKRVQSMAQKFGRTLYHQGDLSYFEAINTEAIKNAYSRFQEEGIIRVSRAGNKAVSTMQIADDWMPQRDSETSSLQPVGRLWELIDRISQHRREGKGRRDTATVSTRVLRLANDLNVSLFQELEGFSGDESPTQVRKSRKRRSKL</sequence>
<keyword evidence="2" id="KW-1185">Reference proteome</keyword>
<dbReference type="Proteomes" id="UP001172386">
    <property type="component" value="Unassembled WGS sequence"/>
</dbReference>
<gene>
    <name evidence="1" type="ORF">H2198_006587</name>
</gene>
<comment type="caution">
    <text evidence="1">The sequence shown here is derived from an EMBL/GenBank/DDBJ whole genome shotgun (WGS) entry which is preliminary data.</text>
</comment>
<dbReference type="EMBL" id="JAPDRQ010000123">
    <property type="protein sequence ID" value="KAJ9654356.1"/>
    <property type="molecule type" value="Genomic_DNA"/>
</dbReference>
<evidence type="ECO:0000313" key="2">
    <source>
        <dbReference type="Proteomes" id="UP001172386"/>
    </source>
</evidence>
<protein>
    <submittedName>
        <fullName evidence="1">Uncharacterized protein</fullName>
    </submittedName>
</protein>
<proteinExistence type="predicted"/>